<dbReference type="InterPro" id="IPR029055">
    <property type="entry name" value="Ntn_hydrolases_N"/>
</dbReference>
<proteinExistence type="predicted"/>
<dbReference type="EMBL" id="FMUX01000007">
    <property type="protein sequence ID" value="SCY34250.1"/>
    <property type="molecule type" value="Genomic_DNA"/>
</dbReference>
<dbReference type="Proteomes" id="UP000198870">
    <property type="component" value="Unassembled WGS sequence"/>
</dbReference>
<dbReference type="Gene3D" id="3.60.60.10">
    <property type="entry name" value="Penicillin V Acylase, Chain A"/>
    <property type="match status" value="1"/>
</dbReference>
<feature type="signal peptide" evidence="1">
    <location>
        <begin position="1"/>
        <end position="21"/>
    </location>
</feature>
<dbReference type="AlphaFoldDB" id="A0A1G5F5S1"/>
<evidence type="ECO:0008006" key="4">
    <source>
        <dbReference type="Google" id="ProtNLM"/>
    </source>
</evidence>
<organism evidence="2 3">
    <name type="scientific">Desulfoluna spongiiphila</name>
    <dbReference type="NCBI Taxonomy" id="419481"/>
    <lineage>
        <taxon>Bacteria</taxon>
        <taxon>Pseudomonadati</taxon>
        <taxon>Thermodesulfobacteriota</taxon>
        <taxon>Desulfobacteria</taxon>
        <taxon>Desulfobacterales</taxon>
        <taxon>Desulfolunaceae</taxon>
        <taxon>Desulfoluna</taxon>
    </lineage>
</organism>
<accession>A0A1G5F5S1</accession>
<keyword evidence="3" id="KW-1185">Reference proteome</keyword>
<name>A0A1G5F5S1_9BACT</name>
<sequence>MKRLILSLAVTALALLGVSQAAPACTSFAVGGPRPIFGMNFDYARFPMKLLLEDNGNLRTFHLAFERVIQGEHIFVTTGGMNSNGLFYACQELHPQVRTPPPPREGDMPLYLLNTMVGRMKTVAELKAVCAKAHLTQVPDVTCHTLFADKTGAALVVETGTGRNLLTPMTGPYLAMANFASHGMKGKPYQDARGCGDDRYKVLCAYLEKTRVPFDVDHGLSALEQAYNRNPAYPTSCSMVFDPQAAEVFLAFHRNFSKVWKVSLKTGTVETFRGFDTATKHQLGKNGILVSELLDAEATAAPPQQ</sequence>
<protein>
    <recommendedName>
        <fullName evidence="4">Choloylglycine hydrolase</fullName>
    </recommendedName>
</protein>
<dbReference type="STRING" id="419481.SAMN05216233_107141"/>
<dbReference type="SUPFAM" id="SSF56235">
    <property type="entry name" value="N-terminal nucleophile aminohydrolases (Ntn hydrolases)"/>
    <property type="match status" value="1"/>
</dbReference>
<dbReference type="RefSeq" id="WP_092210787.1">
    <property type="nucleotide sequence ID" value="NZ_FMUX01000007.1"/>
</dbReference>
<reference evidence="2 3" key="1">
    <citation type="submission" date="2016-10" db="EMBL/GenBank/DDBJ databases">
        <authorList>
            <person name="de Groot N.N."/>
        </authorList>
    </citation>
    <scope>NUCLEOTIDE SEQUENCE [LARGE SCALE GENOMIC DNA]</scope>
    <source>
        <strain evidence="2 3">AA1</strain>
    </source>
</reference>
<gene>
    <name evidence="2" type="ORF">SAMN05216233_107141</name>
</gene>
<keyword evidence="1" id="KW-0732">Signal</keyword>
<evidence type="ECO:0000313" key="3">
    <source>
        <dbReference type="Proteomes" id="UP000198870"/>
    </source>
</evidence>
<evidence type="ECO:0000256" key="1">
    <source>
        <dbReference type="SAM" id="SignalP"/>
    </source>
</evidence>
<evidence type="ECO:0000313" key="2">
    <source>
        <dbReference type="EMBL" id="SCY34250.1"/>
    </source>
</evidence>
<dbReference type="OrthoDB" id="1884850at2"/>
<feature type="chain" id="PRO_5011602544" description="Choloylglycine hydrolase" evidence="1">
    <location>
        <begin position="22"/>
        <end position="305"/>
    </location>
</feature>